<accession>A0A5B7IRI4</accession>
<sequence length="60" mass="6801">MRAYSLFPSISFPSSSSSSSFPSLGLWFALEGRKAWDHTKGQEKEEEEEEEEEGKEDEGN</sequence>
<dbReference type="AlphaFoldDB" id="A0A5B7IRI4"/>
<organism evidence="2 3">
    <name type="scientific">Portunus trituberculatus</name>
    <name type="common">Swimming crab</name>
    <name type="synonym">Neptunus trituberculatus</name>
    <dbReference type="NCBI Taxonomy" id="210409"/>
    <lineage>
        <taxon>Eukaryota</taxon>
        <taxon>Metazoa</taxon>
        <taxon>Ecdysozoa</taxon>
        <taxon>Arthropoda</taxon>
        <taxon>Crustacea</taxon>
        <taxon>Multicrustacea</taxon>
        <taxon>Malacostraca</taxon>
        <taxon>Eumalacostraca</taxon>
        <taxon>Eucarida</taxon>
        <taxon>Decapoda</taxon>
        <taxon>Pleocyemata</taxon>
        <taxon>Brachyura</taxon>
        <taxon>Eubrachyura</taxon>
        <taxon>Portunoidea</taxon>
        <taxon>Portunidae</taxon>
        <taxon>Portuninae</taxon>
        <taxon>Portunus</taxon>
    </lineage>
</organism>
<evidence type="ECO:0000313" key="3">
    <source>
        <dbReference type="Proteomes" id="UP000324222"/>
    </source>
</evidence>
<feature type="region of interest" description="Disordered" evidence="1">
    <location>
        <begin position="1"/>
        <end position="21"/>
    </location>
</feature>
<comment type="caution">
    <text evidence="2">The sequence shown here is derived from an EMBL/GenBank/DDBJ whole genome shotgun (WGS) entry which is preliminary data.</text>
</comment>
<dbReference type="Proteomes" id="UP000324222">
    <property type="component" value="Unassembled WGS sequence"/>
</dbReference>
<keyword evidence="3" id="KW-1185">Reference proteome</keyword>
<protein>
    <submittedName>
        <fullName evidence="2">Uncharacterized protein</fullName>
    </submittedName>
</protein>
<reference evidence="2 3" key="1">
    <citation type="submission" date="2019-05" db="EMBL/GenBank/DDBJ databases">
        <title>Another draft genome of Portunus trituberculatus and its Hox gene families provides insights of decapod evolution.</title>
        <authorList>
            <person name="Jeong J.-H."/>
            <person name="Song I."/>
            <person name="Kim S."/>
            <person name="Choi T."/>
            <person name="Kim D."/>
            <person name="Ryu S."/>
            <person name="Kim W."/>
        </authorList>
    </citation>
    <scope>NUCLEOTIDE SEQUENCE [LARGE SCALE GENOMIC DNA]</scope>
    <source>
        <tissue evidence="2">Muscle</tissue>
    </source>
</reference>
<proteinExistence type="predicted"/>
<feature type="region of interest" description="Disordered" evidence="1">
    <location>
        <begin position="37"/>
        <end position="60"/>
    </location>
</feature>
<name>A0A5B7IRI4_PORTR</name>
<evidence type="ECO:0000313" key="2">
    <source>
        <dbReference type="EMBL" id="MPC88181.1"/>
    </source>
</evidence>
<dbReference type="EMBL" id="VSRR010076938">
    <property type="protein sequence ID" value="MPC88181.1"/>
    <property type="molecule type" value="Genomic_DNA"/>
</dbReference>
<gene>
    <name evidence="2" type="ORF">E2C01_083078</name>
</gene>
<evidence type="ECO:0000256" key="1">
    <source>
        <dbReference type="SAM" id="MobiDB-lite"/>
    </source>
</evidence>
<feature type="compositionally biased region" description="Acidic residues" evidence="1">
    <location>
        <begin position="44"/>
        <end position="60"/>
    </location>
</feature>